<reference evidence="1" key="1">
    <citation type="submission" date="2015-10" db="EMBL/GenBank/DDBJ databases">
        <title>EvidentialGene: Evidence-directed Construction of Complete mRNA Transcriptomes without Genomes.</title>
        <authorList>
            <person name="Gilbert D.G."/>
        </authorList>
    </citation>
    <scope>NUCLEOTIDE SEQUENCE</scope>
</reference>
<organism evidence="1">
    <name type="scientific">Daphnia magna</name>
    <dbReference type="NCBI Taxonomy" id="35525"/>
    <lineage>
        <taxon>Eukaryota</taxon>
        <taxon>Metazoa</taxon>
        <taxon>Ecdysozoa</taxon>
        <taxon>Arthropoda</taxon>
        <taxon>Crustacea</taxon>
        <taxon>Branchiopoda</taxon>
        <taxon>Diplostraca</taxon>
        <taxon>Cladocera</taxon>
        <taxon>Anomopoda</taxon>
        <taxon>Daphniidae</taxon>
        <taxon>Daphnia</taxon>
    </lineage>
</organism>
<proteinExistence type="predicted"/>
<evidence type="ECO:0000313" key="1">
    <source>
        <dbReference type="EMBL" id="JAN29410.1"/>
    </source>
</evidence>
<dbReference type="AlphaFoldDB" id="A0A0P6ECL2"/>
<sequence length="60" mass="7361">MMPENLNRKSKRDRYIFFRCRYTSIEFLWYIQAVGITQEGRTQLRLIAGWLDFFVFPSLH</sequence>
<accession>A0A0P6ECL2</accession>
<protein>
    <submittedName>
        <fullName evidence="1">Uncharacterized protein</fullName>
    </submittedName>
</protein>
<name>A0A0P6ECL2_9CRUS</name>
<dbReference type="EMBL" id="GDIQ01065327">
    <property type="protein sequence ID" value="JAN29410.1"/>
    <property type="molecule type" value="Transcribed_RNA"/>
</dbReference>